<keyword evidence="1" id="KW-0479">Metal-binding</keyword>
<dbReference type="InterPro" id="IPR036875">
    <property type="entry name" value="Znf_CCHC_sf"/>
</dbReference>
<feature type="region of interest" description="Disordered" evidence="2">
    <location>
        <begin position="246"/>
        <end position="265"/>
    </location>
</feature>
<protein>
    <recommendedName>
        <fullName evidence="3">CCHC-type domain-containing protein</fullName>
    </recommendedName>
</protein>
<sequence length="265" mass="28023">MENYSLLMGAAAVMKMAVEMAAVSMEAFRGHFPVPAACRNRDSCPPDLGIAMAAALEGFCGREMNHIATGTAPSLDGELLLLMGAAAVMKMAVEMAAVSMEEPSGHFPVPAACRNRDSCPPDLGVAMAAALEGFCGPPKPGGNNNNNSHNNNNHHNSNNNNGNNNNTNTAPRTGSNATPITPKDKATINCYECGVVGHYSNECPKKLAKIAANTAAPAQQQHRFAGRRNQNNNNGRLYHMTATEAQEAPQTMPSMSSVNRMLNLS</sequence>
<name>A0AAD8RYQ8_LOLMU</name>
<feature type="compositionally biased region" description="Polar residues" evidence="2">
    <location>
        <begin position="170"/>
        <end position="179"/>
    </location>
</feature>
<keyword evidence="1" id="KW-0862">Zinc</keyword>
<dbReference type="AlphaFoldDB" id="A0AAD8RYQ8"/>
<reference evidence="4" key="1">
    <citation type="submission" date="2023-07" db="EMBL/GenBank/DDBJ databases">
        <title>A chromosome-level genome assembly of Lolium multiflorum.</title>
        <authorList>
            <person name="Chen Y."/>
            <person name="Copetti D."/>
            <person name="Kolliker R."/>
            <person name="Studer B."/>
        </authorList>
    </citation>
    <scope>NUCLEOTIDE SEQUENCE</scope>
    <source>
        <strain evidence="4">02402/16</strain>
        <tissue evidence="4">Leaf</tissue>
    </source>
</reference>
<dbReference type="Proteomes" id="UP001231189">
    <property type="component" value="Unassembled WGS sequence"/>
</dbReference>
<evidence type="ECO:0000313" key="5">
    <source>
        <dbReference type="Proteomes" id="UP001231189"/>
    </source>
</evidence>
<feature type="compositionally biased region" description="Low complexity" evidence="2">
    <location>
        <begin position="141"/>
        <end position="169"/>
    </location>
</feature>
<dbReference type="GO" id="GO:0003676">
    <property type="term" value="F:nucleic acid binding"/>
    <property type="evidence" value="ECO:0007669"/>
    <property type="project" value="InterPro"/>
</dbReference>
<dbReference type="SMART" id="SM00343">
    <property type="entry name" value="ZnF_C2HC"/>
    <property type="match status" value="1"/>
</dbReference>
<dbReference type="PROSITE" id="PS50158">
    <property type="entry name" value="ZF_CCHC"/>
    <property type="match status" value="1"/>
</dbReference>
<evidence type="ECO:0000313" key="4">
    <source>
        <dbReference type="EMBL" id="KAK1632954.1"/>
    </source>
</evidence>
<dbReference type="SUPFAM" id="SSF57756">
    <property type="entry name" value="Retrovirus zinc finger-like domains"/>
    <property type="match status" value="1"/>
</dbReference>
<feature type="domain" description="CCHC-type" evidence="3">
    <location>
        <begin position="190"/>
        <end position="205"/>
    </location>
</feature>
<dbReference type="InterPro" id="IPR001878">
    <property type="entry name" value="Znf_CCHC"/>
</dbReference>
<dbReference type="Gene3D" id="4.10.60.10">
    <property type="entry name" value="Zinc finger, CCHC-type"/>
    <property type="match status" value="1"/>
</dbReference>
<gene>
    <name evidence="4" type="ORF">QYE76_007269</name>
</gene>
<dbReference type="Pfam" id="PF00098">
    <property type="entry name" value="zf-CCHC"/>
    <property type="match status" value="1"/>
</dbReference>
<evidence type="ECO:0000256" key="2">
    <source>
        <dbReference type="SAM" id="MobiDB-lite"/>
    </source>
</evidence>
<proteinExistence type="predicted"/>
<comment type="caution">
    <text evidence="4">The sequence shown here is derived from an EMBL/GenBank/DDBJ whole genome shotgun (WGS) entry which is preliminary data.</text>
</comment>
<evidence type="ECO:0000259" key="3">
    <source>
        <dbReference type="PROSITE" id="PS50158"/>
    </source>
</evidence>
<evidence type="ECO:0000256" key="1">
    <source>
        <dbReference type="PROSITE-ProRule" id="PRU00047"/>
    </source>
</evidence>
<accession>A0AAD8RYQ8</accession>
<feature type="compositionally biased region" description="Polar residues" evidence="2">
    <location>
        <begin position="248"/>
        <end position="265"/>
    </location>
</feature>
<keyword evidence="1" id="KW-0863">Zinc-finger</keyword>
<feature type="region of interest" description="Disordered" evidence="2">
    <location>
        <begin position="140"/>
        <end position="181"/>
    </location>
</feature>
<organism evidence="4 5">
    <name type="scientific">Lolium multiflorum</name>
    <name type="common">Italian ryegrass</name>
    <name type="synonym">Lolium perenne subsp. multiflorum</name>
    <dbReference type="NCBI Taxonomy" id="4521"/>
    <lineage>
        <taxon>Eukaryota</taxon>
        <taxon>Viridiplantae</taxon>
        <taxon>Streptophyta</taxon>
        <taxon>Embryophyta</taxon>
        <taxon>Tracheophyta</taxon>
        <taxon>Spermatophyta</taxon>
        <taxon>Magnoliopsida</taxon>
        <taxon>Liliopsida</taxon>
        <taxon>Poales</taxon>
        <taxon>Poaceae</taxon>
        <taxon>BOP clade</taxon>
        <taxon>Pooideae</taxon>
        <taxon>Poodae</taxon>
        <taxon>Poeae</taxon>
        <taxon>Poeae Chloroplast Group 2 (Poeae type)</taxon>
        <taxon>Loliodinae</taxon>
        <taxon>Loliinae</taxon>
        <taxon>Lolium</taxon>
    </lineage>
</organism>
<dbReference type="EMBL" id="JAUUTY010000005">
    <property type="protein sequence ID" value="KAK1632954.1"/>
    <property type="molecule type" value="Genomic_DNA"/>
</dbReference>
<dbReference type="GO" id="GO:0008270">
    <property type="term" value="F:zinc ion binding"/>
    <property type="evidence" value="ECO:0007669"/>
    <property type="project" value="UniProtKB-KW"/>
</dbReference>
<keyword evidence="5" id="KW-1185">Reference proteome</keyword>